<feature type="transmembrane region" description="Helical" evidence="6">
    <location>
        <begin position="153"/>
        <end position="173"/>
    </location>
</feature>
<evidence type="ECO:0000256" key="6">
    <source>
        <dbReference type="SAM" id="Phobius"/>
    </source>
</evidence>
<name>A0ABV2R3X8_9HYPH</name>
<evidence type="ECO:0000256" key="5">
    <source>
        <dbReference type="ARBA" id="ARBA00023136"/>
    </source>
</evidence>
<feature type="transmembrane region" description="Helical" evidence="6">
    <location>
        <begin position="334"/>
        <end position="355"/>
    </location>
</feature>
<dbReference type="InterPro" id="IPR050833">
    <property type="entry name" value="Poly_Biosynth_Transport"/>
</dbReference>
<keyword evidence="2" id="KW-1003">Cell membrane</keyword>
<evidence type="ECO:0000256" key="1">
    <source>
        <dbReference type="ARBA" id="ARBA00004651"/>
    </source>
</evidence>
<keyword evidence="3 6" id="KW-0812">Transmembrane</keyword>
<keyword evidence="4 6" id="KW-1133">Transmembrane helix</keyword>
<dbReference type="RefSeq" id="WP_354553527.1">
    <property type="nucleotide sequence ID" value="NZ_JBEPSM010000003.1"/>
</dbReference>
<feature type="transmembrane region" description="Helical" evidence="6">
    <location>
        <begin position="226"/>
        <end position="245"/>
    </location>
</feature>
<protein>
    <submittedName>
        <fullName evidence="7">O-antigen/teichoic acid export membrane protein</fullName>
    </submittedName>
</protein>
<feature type="transmembrane region" description="Helical" evidence="6">
    <location>
        <begin position="91"/>
        <end position="110"/>
    </location>
</feature>
<comment type="subcellular location">
    <subcellularLocation>
        <location evidence="1">Cell membrane</location>
        <topology evidence="1">Multi-pass membrane protein</topology>
    </subcellularLocation>
</comment>
<dbReference type="EMBL" id="JBEPSM010000003">
    <property type="protein sequence ID" value="MET4635994.1"/>
    <property type="molecule type" value="Genomic_DNA"/>
</dbReference>
<feature type="transmembrane region" description="Helical" evidence="6">
    <location>
        <begin position="179"/>
        <end position="205"/>
    </location>
</feature>
<evidence type="ECO:0000313" key="7">
    <source>
        <dbReference type="EMBL" id="MET4635994.1"/>
    </source>
</evidence>
<feature type="transmembrane region" description="Helical" evidence="6">
    <location>
        <begin position="393"/>
        <end position="416"/>
    </location>
</feature>
<keyword evidence="8" id="KW-1185">Reference proteome</keyword>
<dbReference type="PANTHER" id="PTHR30250">
    <property type="entry name" value="PST FAMILY PREDICTED COLANIC ACID TRANSPORTER"/>
    <property type="match status" value="1"/>
</dbReference>
<accession>A0ABV2R3X8</accession>
<proteinExistence type="predicted"/>
<feature type="transmembrane region" description="Helical" evidence="6">
    <location>
        <begin position="257"/>
        <end position="280"/>
    </location>
</feature>
<feature type="transmembrane region" description="Helical" evidence="6">
    <location>
        <begin position="122"/>
        <end position="141"/>
    </location>
</feature>
<evidence type="ECO:0000256" key="2">
    <source>
        <dbReference type="ARBA" id="ARBA00022475"/>
    </source>
</evidence>
<evidence type="ECO:0000256" key="3">
    <source>
        <dbReference type="ARBA" id="ARBA00022692"/>
    </source>
</evidence>
<feature type="transmembrane region" description="Helical" evidence="6">
    <location>
        <begin position="12"/>
        <end position="38"/>
    </location>
</feature>
<evidence type="ECO:0000313" key="8">
    <source>
        <dbReference type="Proteomes" id="UP001549321"/>
    </source>
</evidence>
<evidence type="ECO:0000256" key="4">
    <source>
        <dbReference type="ARBA" id="ARBA00022989"/>
    </source>
</evidence>
<feature type="transmembrane region" description="Helical" evidence="6">
    <location>
        <begin position="301"/>
        <end position="322"/>
    </location>
</feature>
<dbReference type="Proteomes" id="UP001549321">
    <property type="component" value="Unassembled WGS sequence"/>
</dbReference>
<organism evidence="7 8">
    <name type="scientific">Kaistia defluvii</name>
    <dbReference type="NCBI Taxonomy" id="410841"/>
    <lineage>
        <taxon>Bacteria</taxon>
        <taxon>Pseudomonadati</taxon>
        <taxon>Pseudomonadota</taxon>
        <taxon>Alphaproteobacteria</taxon>
        <taxon>Hyphomicrobiales</taxon>
        <taxon>Kaistiaceae</taxon>
        <taxon>Kaistia</taxon>
    </lineage>
</organism>
<comment type="caution">
    <text evidence="7">The sequence shown here is derived from an EMBL/GenBank/DDBJ whole genome shotgun (WGS) entry which is preliminary data.</text>
</comment>
<dbReference type="PANTHER" id="PTHR30250:SF11">
    <property type="entry name" value="O-ANTIGEN TRANSPORTER-RELATED"/>
    <property type="match status" value="1"/>
</dbReference>
<sequence>MPAASFVLRRQALAIPAANLSVRALGLAMRLGLVVYLARFLDMDAVGQFGLIQGAASLAPVVLGWGVTYYLGRELVGRPPLEAGRLVRDRLLLTIASLAAVGAVLAALIVTETIEAPRALPWIAAILFLESLAFDLHFALISVGKPVAANFLLFVRSGLWVFPAAGLGLAFPTLRTLDFVLLCWTLALIANFGALLPILAAWPLAAIARARIDRDWIAARMRGSKLIYLNDLGIVGMTYLDRYIVHSMLDLRATGIFVLHWAIANAVHVLVTAATVQVSLPALVSAYRQGDGPWRIELSALVLRVLAIGAPLALLVFAVAVFGLPLVSAEALPISGPLLALMLVSSVIRLVGDGLNYGLYSRGLDRSLAGINILGAVTAVLLSVVLLPRLGLVGVGLAMVLNATLLLAARAAVLAARHRIGPAERADG</sequence>
<reference evidence="7 8" key="1">
    <citation type="submission" date="2024-06" db="EMBL/GenBank/DDBJ databases">
        <title>Sorghum-associated microbial communities from plants grown in Nebraska, USA.</title>
        <authorList>
            <person name="Schachtman D."/>
        </authorList>
    </citation>
    <scope>NUCLEOTIDE SEQUENCE [LARGE SCALE GENOMIC DNA]</scope>
    <source>
        <strain evidence="7 8">3207</strain>
    </source>
</reference>
<keyword evidence="5 6" id="KW-0472">Membrane</keyword>
<feature type="transmembrane region" description="Helical" evidence="6">
    <location>
        <begin position="50"/>
        <end position="71"/>
    </location>
</feature>
<gene>
    <name evidence="7" type="ORF">ABIE08_003945</name>
</gene>
<feature type="transmembrane region" description="Helical" evidence="6">
    <location>
        <begin position="367"/>
        <end position="387"/>
    </location>
</feature>